<comment type="caution">
    <text evidence="2">The sequence shown here is derived from an EMBL/GenBank/DDBJ whole genome shotgun (WGS) entry which is preliminary data.</text>
</comment>
<accession>A0A939QJJ4</accession>
<organism evidence="2 3">
    <name type="scientific">Microbacterium stercoris</name>
    <dbReference type="NCBI Taxonomy" id="2820289"/>
    <lineage>
        <taxon>Bacteria</taxon>
        <taxon>Bacillati</taxon>
        <taxon>Actinomycetota</taxon>
        <taxon>Actinomycetes</taxon>
        <taxon>Micrococcales</taxon>
        <taxon>Microbacteriaceae</taxon>
        <taxon>Microbacterium</taxon>
    </lineage>
</organism>
<dbReference type="InterPro" id="IPR041657">
    <property type="entry name" value="HTH_17"/>
</dbReference>
<dbReference type="AlphaFoldDB" id="A0A939QJJ4"/>
<feature type="domain" description="Helix-turn-helix" evidence="1">
    <location>
        <begin position="6"/>
        <end position="47"/>
    </location>
</feature>
<dbReference type="Pfam" id="PF12728">
    <property type="entry name" value="HTH_17"/>
    <property type="match status" value="1"/>
</dbReference>
<dbReference type="EMBL" id="JAGFOA010000004">
    <property type="protein sequence ID" value="MBO3664069.1"/>
    <property type="molecule type" value="Genomic_DNA"/>
</dbReference>
<name>A0A939QJJ4_9MICO</name>
<dbReference type="GO" id="GO:0003677">
    <property type="term" value="F:DNA binding"/>
    <property type="evidence" value="ECO:0007669"/>
    <property type="project" value="UniProtKB-KW"/>
</dbReference>
<keyword evidence="2" id="KW-0238">DNA-binding</keyword>
<proteinExistence type="predicted"/>
<evidence type="ECO:0000259" key="1">
    <source>
        <dbReference type="Pfam" id="PF12728"/>
    </source>
</evidence>
<dbReference type="InterPro" id="IPR010093">
    <property type="entry name" value="SinI_DNA-bd"/>
</dbReference>
<reference evidence="2" key="1">
    <citation type="submission" date="2021-03" db="EMBL/GenBank/DDBJ databases">
        <title>Microbacterium sp. nov., a novel actinobacterium isolated from cow dung.</title>
        <authorList>
            <person name="Zhang L."/>
        </authorList>
    </citation>
    <scope>NUCLEOTIDE SEQUENCE</scope>
    <source>
        <strain evidence="2">NEAU-LLB</strain>
    </source>
</reference>
<protein>
    <submittedName>
        <fullName evidence="2">Excisionase family DNA-binding protein</fullName>
    </submittedName>
</protein>
<evidence type="ECO:0000313" key="2">
    <source>
        <dbReference type="EMBL" id="MBO3664069.1"/>
    </source>
</evidence>
<keyword evidence="3" id="KW-1185">Reference proteome</keyword>
<evidence type="ECO:0000313" key="3">
    <source>
        <dbReference type="Proteomes" id="UP000680132"/>
    </source>
</evidence>
<dbReference type="NCBIfam" id="TIGR01764">
    <property type="entry name" value="excise"/>
    <property type="match status" value="1"/>
</dbReference>
<dbReference type="RefSeq" id="WP_208503777.1">
    <property type="nucleotide sequence ID" value="NZ_JAGFOA010000004.1"/>
</dbReference>
<sequence length="60" mass="6581">MFEYTSIQQATSALSVSTKTIRRRIADGTIPAKRIGTRTMRIPAHSLNGVGYAMPASRRS</sequence>
<gene>
    <name evidence="2" type="ORF">J5V96_11165</name>
</gene>
<dbReference type="Proteomes" id="UP000680132">
    <property type="component" value="Unassembled WGS sequence"/>
</dbReference>